<dbReference type="Proteomes" id="UP000241890">
    <property type="component" value="Unassembled WGS sequence"/>
</dbReference>
<feature type="transmembrane region" description="Helical" evidence="6">
    <location>
        <begin position="203"/>
        <end position="222"/>
    </location>
</feature>
<dbReference type="EMBL" id="BEYU01000012">
    <property type="protein sequence ID" value="GBG25290.1"/>
    <property type="molecule type" value="Genomic_DNA"/>
</dbReference>
<dbReference type="InterPro" id="IPR008564">
    <property type="entry name" value="TVP23-like"/>
</dbReference>
<protein>
    <recommendedName>
        <fullName evidence="6">Golgi apparatus membrane protein TVP23 homolog</fullName>
    </recommendedName>
</protein>
<dbReference type="GO" id="GO:0016192">
    <property type="term" value="P:vesicle-mediated transport"/>
    <property type="evidence" value="ECO:0007669"/>
    <property type="project" value="TreeGrafter"/>
</dbReference>
<feature type="transmembrane region" description="Helical" evidence="6">
    <location>
        <begin position="176"/>
        <end position="197"/>
    </location>
</feature>
<keyword evidence="5 6" id="KW-0472">Membrane</keyword>
<evidence type="ECO:0000256" key="3">
    <source>
        <dbReference type="ARBA" id="ARBA00022692"/>
    </source>
</evidence>
<sequence length="271" mass="29358">MALQQHGRGAEDEELSFLETGAGTSASLNVPVAQPVGPPMEPLEMGTGTTTPGAQGQRGGAAGASSIGGIVASSAQGVANMFKRASHPKIAVAHVAFKVAAFFLYLFAGLVADNFVVTFVVCVILLAFDFWTVKNVTGRLMVGLRWWNEIEEDGSSSWRFESVDNPDEVSTVDYRIFWYSMYINFILWAFFFFFALIKFSFDWLPLTGVAISLQTSNIYGYWQCSKDAKRRLQGAVQGAVTQGALSALSSGWIARAMGRTPSEQTAPLQGP</sequence>
<keyword evidence="9" id="KW-1185">Reference proteome</keyword>
<accession>A0A2R5G2Q9</accession>
<evidence type="ECO:0000256" key="6">
    <source>
        <dbReference type="RuleBase" id="RU361206"/>
    </source>
</evidence>
<comment type="subcellular location">
    <subcellularLocation>
        <location evidence="1 6">Membrane</location>
        <topology evidence="1 6">Multi-pass membrane protein</topology>
    </subcellularLocation>
</comment>
<keyword evidence="4 6" id="KW-1133">Transmembrane helix</keyword>
<evidence type="ECO:0000256" key="2">
    <source>
        <dbReference type="ARBA" id="ARBA00005467"/>
    </source>
</evidence>
<gene>
    <name evidence="8" type="ORF">FCC1311_015072</name>
</gene>
<dbReference type="PANTHER" id="PTHR13019">
    <property type="entry name" value="GOLGI APPARATUS MEMBRANE PROTEIN TVP23"/>
    <property type="match status" value="1"/>
</dbReference>
<comment type="caution">
    <text evidence="8">The sequence shown here is derived from an EMBL/GenBank/DDBJ whole genome shotgun (WGS) entry which is preliminary data.</text>
</comment>
<dbReference type="FunCoup" id="A0A2R5G2Q9">
    <property type="interactions" value="74"/>
</dbReference>
<organism evidence="8 9">
    <name type="scientific">Hondaea fermentalgiana</name>
    <dbReference type="NCBI Taxonomy" id="2315210"/>
    <lineage>
        <taxon>Eukaryota</taxon>
        <taxon>Sar</taxon>
        <taxon>Stramenopiles</taxon>
        <taxon>Bigyra</taxon>
        <taxon>Labyrinthulomycetes</taxon>
        <taxon>Thraustochytrida</taxon>
        <taxon>Thraustochytriidae</taxon>
        <taxon>Hondaea</taxon>
    </lineage>
</organism>
<reference evidence="8 9" key="1">
    <citation type="submission" date="2017-12" db="EMBL/GenBank/DDBJ databases">
        <title>Sequencing, de novo assembly and annotation of complete genome of a new Thraustochytrid species, strain FCC1311.</title>
        <authorList>
            <person name="Sedici K."/>
            <person name="Godart F."/>
            <person name="Aiese Cigliano R."/>
            <person name="Sanseverino W."/>
            <person name="Barakat M."/>
            <person name="Ortet P."/>
            <person name="Marechal E."/>
            <person name="Cagnac O."/>
            <person name="Amato A."/>
        </authorList>
    </citation>
    <scope>NUCLEOTIDE SEQUENCE [LARGE SCALE GENOMIC DNA]</scope>
</reference>
<evidence type="ECO:0000256" key="7">
    <source>
        <dbReference type="SAM" id="MobiDB-lite"/>
    </source>
</evidence>
<evidence type="ECO:0000256" key="1">
    <source>
        <dbReference type="ARBA" id="ARBA00004141"/>
    </source>
</evidence>
<feature type="transmembrane region" description="Helical" evidence="6">
    <location>
        <begin position="114"/>
        <end position="133"/>
    </location>
</feature>
<comment type="similarity">
    <text evidence="2 6">Belongs to the TVP23 family.</text>
</comment>
<dbReference type="GO" id="GO:0000139">
    <property type="term" value="C:Golgi membrane"/>
    <property type="evidence" value="ECO:0007669"/>
    <property type="project" value="TreeGrafter"/>
</dbReference>
<evidence type="ECO:0000256" key="4">
    <source>
        <dbReference type="ARBA" id="ARBA00022989"/>
    </source>
</evidence>
<dbReference type="InParanoid" id="A0A2R5G2Q9"/>
<dbReference type="AlphaFoldDB" id="A0A2R5G2Q9"/>
<dbReference type="PANTHER" id="PTHR13019:SF7">
    <property type="entry name" value="GOLGI APPARATUS MEMBRANE PROTEIN TVP23"/>
    <property type="match status" value="1"/>
</dbReference>
<evidence type="ECO:0000313" key="9">
    <source>
        <dbReference type="Proteomes" id="UP000241890"/>
    </source>
</evidence>
<dbReference type="Pfam" id="PF05832">
    <property type="entry name" value="DUF846"/>
    <property type="match status" value="1"/>
</dbReference>
<feature type="compositionally biased region" description="Low complexity" evidence="7">
    <location>
        <begin position="46"/>
        <end position="55"/>
    </location>
</feature>
<evidence type="ECO:0000313" key="8">
    <source>
        <dbReference type="EMBL" id="GBG25290.1"/>
    </source>
</evidence>
<name>A0A2R5G2Q9_9STRA</name>
<proteinExistence type="inferred from homology"/>
<evidence type="ECO:0000256" key="5">
    <source>
        <dbReference type="ARBA" id="ARBA00023136"/>
    </source>
</evidence>
<feature type="region of interest" description="Disordered" evidence="7">
    <location>
        <begin position="39"/>
        <end position="62"/>
    </location>
</feature>
<dbReference type="GO" id="GO:0009306">
    <property type="term" value="P:protein secretion"/>
    <property type="evidence" value="ECO:0007669"/>
    <property type="project" value="TreeGrafter"/>
</dbReference>
<keyword evidence="3 6" id="KW-0812">Transmembrane</keyword>
<feature type="transmembrane region" description="Helical" evidence="6">
    <location>
        <begin position="90"/>
        <end position="108"/>
    </location>
</feature>
<dbReference type="OrthoDB" id="2151161at2759"/>